<evidence type="ECO:0000313" key="1">
    <source>
        <dbReference type="EMBL" id="SIQ22966.1"/>
    </source>
</evidence>
<reference evidence="2" key="1">
    <citation type="submission" date="2017-01" db="EMBL/GenBank/DDBJ databases">
        <authorList>
            <person name="Varghese N."/>
            <person name="Submissions S."/>
        </authorList>
    </citation>
    <scope>NUCLEOTIDE SEQUENCE [LARGE SCALE GENOMIC DNA]</scope>
    <source>
        <strain evidence="2">ATCC 51758</strain>
    </source>
</reference>
<dbReference type="Pfam" id="PF03692">
    <property type="entry name" value="CxxCxxCC"/>
    <property type="match status" value="1"/>
</dbReference>
<proteinExistence type="predicted"/>
<dbReference type="AlphaFoldDB" id="A0A1N6R2V1"/>
<dbReference type="STRING" id="34027.SAMN05421829_10363"/>
<organism evidence="1 2">
    <name type="scientific">Aromatoleum tolulyticum</name>
    <dbReference type="NCBI Taxonomy" id="34027"/>
    <lineage>
        <taxon>Bacteria</taxon>
        <taxon>Pseudomonadati</taxon>
        <taxon>Pseudomonadota</taxon>
        <taxon>Betaproteobacteria</taxon>
        <taxon>Rhodocyclales</taxon>
        <taxon>Rhodocyclaceae</taxon>
        <taxon>Aromatoleum</taxon>
    </lineage>
</organism>
<evidence type="ECO:0000313" key="2">
    <source>
        <dbReference type="Proteomes" id="UP000186819"/>
    </source>
</evidence>
<dbReference type="EMBL" id="FTMD01000003">
    <property type="protein sequence ID" value="SIQ22966.1"/>
    <property type="molecule type" value="Genomic_DNA"/>
</dbReference>
<dbReference type="Proteomes" id="UP000186819">
    <property type="component" value="Unassembled WGS sequence"/>
</dbReference>
<keyword evidence="2" id="KW-1185">Reference proteome</keyword>
<dbReference type="InterPro" id="IPR005358">
    <property type="entry name" value="Puta_zinc/iron-chelating_dom"/>
</dbReference>
<dbReference type="RefSeq" id="WP_076601080.1">
    <property type="nucleotide sequence ID" value="NZ_FTMD01000003.1"/>
</dbReference>
<gene>
    <name evidence="1" type="ORF">SAMN05421829_10363</name>
</gene>
<evidence type="ECO:0008006" key="3">
    <source>
        <dbReference type="Google" id="ProtNLM"/>
    </source>
</evidence>
<accession>A0A1N6R2V1</accession>
<protein>
    <recommendedName>
        <fullName evidence="3">Zinc-or iron-chelating domain-containing protein</fullName>
    </recommendedName>
</protein>
<sequence>MSDPNPCLDCGMCCVHFRVSFYWGEADDAPGGFVPAELTEKLNLHLRCMNGTNEVPRRCVALAGQPGEQVSCTIYDRRPTPCREFPSHEADGSPNRKCNALRAQIGLPALQPLAAAELSG</sequence>
<name>A0A1N6R2V1_9RHOO</name>
<dbReference type="OrthoDB" id="196483at2"/>